<feature type="domain" description="J" evidence="9">
    <location>
        <begin position="45"/>
        <end position="136"/>
    </location>
</feature>
<keyword evidence="1 7" id="KW-0812">Transmembrane</keyword>
<feature type="compositionally biased region" description="Basic and acidic residues" evidence="6">
    <location>
        <begin position="239"/>
        <end position="250"/>
    </location>
</feature>
<gene>
    <name evidence="10" type="ORF">B0T10DRAFT_472204</name>
</gene>
<dbReference type="PANTHER" id="PTHR44653:SF2">
    <property type="entry name" value="DNAJ HOMOLOG SUBFAMILY C MEMBER 1"/>
    <property type="match status" value="1"/>
</dbReference>
<dbReference type="PANTHER" id="PTHR44653">
    <property type="entry name" value="DNAJ HOMOLOG SUBFAMILY C MEMBER 1"/>
    <property type="match status" value="1"/>
</dbReference>
<dbReference type="AlphaFoldDB" id="A0A9P8WFY7"/>
<dbReference type="InterPro" id="IPR036869">
    <property type="entry name" value="J_dom_sf"/>
</dbReference>
<dbReference type="InterPro" id="IPR052606">
    <property type="entry name" value="DnaJ_domain_protein"/>
</dbReference>
<feature type="signal peptide" evidence="8">
    <location>
        <begin position="1"/>
        <end position="20"/>
    </location>
</feature>
<evidence type="ECO:0000256" key="5">
    <source>
        <dbReference type="ARBA" id="ARBA00037847"/>
    </source>
</evidence>
<accession>A0A9P8WFY7</accession>
<organism evidence="10 11">
    <name type="scientific">Thelonectria olida</name>
    <dbReference type="NCBI Taxonomy" id="1576542"/>
    <lineage>
        <taxon>Eukaryota</taxon>
        <taxon>Fungi</taxon>
        <taxon>Dikarya</taxon>
        <taxon>Ascomycota</taxon>
        <taxon>Pezizomycotina</taxon>
        <taxon>Sordariomycetes</taxon>
        <taxon>Hypocreomycetidae</taxon>
        <taxon>Hypocreales</taxon>
        <taxon>Nectriaceae</taxon>
        <taxon>Thelonectria</taxon>
    </lineage>
</organism>
<dbReference type="SMART" id="SM00271">
    <property type="entry name" value="DnaJ"/>
    <property type="match status" value="1"/>
</dbReference>
<keyword evidence="2 8" id="KW-0732">Signal</keyword>
<dbReference type="Pfam" id="PF00226">
    <property type="entry name" value="DnaJ"/>
    <property type="match status" value="1"/>
</dbReference>
<evidence type="ECO:0000256" key="2">
    <source>
        <dbReference type="ARBA" id="ARBA00022729"/>
    </source>
</evidence>
<reference evidence="10 11" key="1">
    <citation type="journal article" date="2021" name="Nat. Commun.">
        <title>Genetic determinants of endophytism in the Arabidopsis root mycobiome.</title>
        <authorList>
            <person name="Mesny F."/>
            <person name="Miyauchi S."/>
            <person name="Thiergart T."/>
            <person name="Pickel B."/>
            <person name="Atanasova L."/>
            <person name="Karlsson M."/>
            <person name="Huettel B."/>
            <person name="Barry K.W."/>
            <person name="Haridas S."/>
            <person name="Chen C."/>
            <person name="Bauer D."/>
            <person name="Andreopoulos W."/>
            <person name="Pangilinan J."/>
            <person name="LaButti K."/>
            <person name="Riley R."/>
            <person name="Lipzen A."/>
            <person name="Clum A."/>
            <person name="Drula E."/>
            <person name="Henrissat B."/>
            <person name="Kohler A."/>
            <person name="Grigoriev I.V."/>
            <person name="Martin F.M."/>
            <person name="Hacquard S."/>
        </authorList>
    </citation>
    <scope>NUCLEOTIDE SEQUENCE [LARGE SCALE GENOMIC DNA]</scope>
    <source>
        <strain evidence="10 11">MPI-CAGE-CH-0241</strain>
    </source>
</reference>
<dbReference type="Proteomes" id="UP000777438">
    <property type="component" value="Unassembled WGS sequence"/>
</dbReference>
<sequence>MKLSYLSVGVLALLSPLTAAWTKEDREIFRIRDEIMAHETDSAATFYDILGIAPSASIDDITKAYRKMSRSLHPDKVKQKLRSQHTAQKKSGVNVKTLTASEIKTAVKKAGEAQARLSLIVNILRGPERDRYDYFLGHGFPLWKGTDYYYNRYRPGLGTVMIGLFIVVGGGVHYLIMYMSWKRQKEFLERYIKFARETAWGGGLNIPGVNAAPAPAPAPAAPSDEDDAPAQPMNRRERRMQVKEKKREGARPAGKKARKVQAASQDSGTETPTGPSGARKRVVAENGKILVVDSLGDVYLEEEDEEGNVNEFLLDPNELPQPTFADTAVMRAPFWLFNLTVGRLLPKKPENLEIEILEEDDESDAPQRTPSTDSASEGFEILESTDSLTKAKTTGAQQGGKSNKRKGKKK</sequence>
<dbReference type="OrthoDB" id="413400at2759"/>
<protein>
    <recommendedName>
        <fullName evidence="9">J domain-containing protein</fullName>
    </recommendedName>
</protein>
<keyword evidence="4 7" id="KW-0472">Membrane</keyword>
<comment type="caution">
    <text evidence="10">The sequence shown here is derived from an EMBL/GenBank/DDBJ whole genome shotgun (WGS) entry which is preliminary data.</text>
</comment>
<dbReference type="Gene3D" id="1.10.287.110">
    <property type="entry name" value="DnaJ domain"/>
    <property type="match status" value="1"/>
</dbReference>
<dbReference type="PROSITE" id="PS50076">
    <property type="entry name" value="DNAJ_2"/>
    <property type="match status" value="1"/>
</dbReference>
<dbReference type="EMBL" id="JAGPYM010000002">
    <property type="protein sequence ID" value="KAH6898287.1"/>
    <property type="molecule type" value="Genomic_DNA"/>
</dbReference>
<evidence type="ECO:0000256" key="1">
    <source>
        <dbReference type="ARBA" id="ARBA00022692"/>
    </source>
</evidence>
<feature type="compositionally biased region" description="Polar residues" evidence="6">
    <location>
        <begin position="262"/>
        <end position="274"/>
    </location>
</feature>
<evidence type="ECO:0000256" key="3">
    <source>
        <dbReference type="ARBA" id="ARBA00022989"/>
    </source>
</evidence>
<evidence type="ECO:0000259" key="9">
    <source>
        <dbReference type="PROSITE" id="PS50076"/>
    </source>
</evidence>
<dbReference type="PRINTS" id="PR00625">
    <property type="entry name" value="JDOMAIN"/>
</dbReference>
<dbReference type="InterPro" id="IPR001623">
    <property type="entry name" value="DnaJ_domain"/>
</dbReference>
<feature type="region of interest" description="Disordered" evidence="6">
    <location>
        <begin position="357"/>
        <end position="410"/>
    </location>
</feature>
<evidence type="ECO:0000256" key="4">
    <source>
        <dbReference type="ARBA" id="ARBA00023136"/>
    </source>
</evidence>
<evidence type="ECO:0000256" key="8">
    <source>
        <dbReference type="SAM" id="SignalP"/>
    </source>
</evidence>
<feature type="compositionally biased region" description="Polar residues" evidence="6">
    <location>
        <begin position="366"/>
        <end position="375"/>
    </location>
</feature>
<evidence type="ECO:0000256" key="7">
    <source>
        <dbReference type="SAM" id="Phobius"/>
    </source>
</evidence>
<name>A0A9P8WFY7_9HYPO</name>
<evidence type="ECO:0000313" key="11">
    <source>
        <dbReference type="Proteomes" id="UP000777438"/>
    </source>
</evidence>
<dbReference type="GO" id="GO:0012505">
    <property type="term" value="C:endomembrane system"/>
    <property type="evidence" value="ECO:0007669"/>
    <property type="project" value="UniProtKB-SubCell"/>
</dbReference>
<dbReference type="CDD" id="cd06257">
    <property type="entry name" value="DnaJ"/>
    <property type="match status" value="1"/>
</dbReference>
<comment type="subcellular location">
    <subcellularLocation>
        <location evidence="5">Endomembrane system</location>
        <topology evidence="5">Single-pass membrane protein</topology>
    </subcellularLocation>
</comment>
<keyword evidence="3 7" id="KW-1133">Transmembrane helix</keyword>
<proteinExistence type="predicted"/>
<feature type="transmembrane region" description="Helical" evidence="7">
    <location>
        <begin position="156"/>
        <end position="176"/>
    </location>
</feature>
<dbReference type="SUPFAM" id="SSF46565">
    <property type="entry name" value="Chaperone J-domain"/>
    <property type="match status" value="1"/>
</dbReference>
<evidence type="ECO:0000313" key="10">
    <source>
        <dbReference type="EMBL" id="KAH6898287.1"/>
    </source>
</evidence>
<evidence type="ECO:0000256" key="6">
    <source>
        <dbReference type="SAM" id="MobiDB-lite"/>
    </source>
</evidence>
<feature type="chain" id="PRO_5040431375" description="J domain-containing protein" evidence="8">
    <location>
        <begin position="21"/>
        <end position="410"/>
    </location>
</feature>
<feature type="region of interest" description="Disordered" evidence="6">
    <location>
        <begin position="211"/>
        <end position="281"/>
    </location>
</feature>
<feature type="compositionally biased region" description="Polar residues" evidence="6">
    <location>
        <begin position="384"/>
        <end position="396"/>
    </location>
</feature>
<keyword evidence="11" id="KW-1185">Reference proteome</keyword>